<keyword evidence="2" id="KW-0233">DNA recombination</keyword>
<dbReference type="PANTHER" id="PTHR30349">
    <property type="entry name" value="PHAGE INTEGRASE-RELATED"/>
    <property type="match status" value="1"/>
</dbReference>
<name>A0A4D8PX08_AZOBR</name>
<dbReference type="InterPro" id="IPR013762">
    <property type="entry name" value="Integrase-like_cat_sf"/>
</dbReference>
<dbReference type="GO" id="GO:0003677">
    <property type="term" value="F:DNA binding"/>
    <property type="evidence" value="ECO:0007669"/>
    <property type="project" value="InterPro"/>
</dbReference>
<organism evidence="4 5">
    <name type="scientific">Azospirillum brasilense</name>
    <dbReference type="NCBI Taxonomy" id="192"/>
    <lineage>
        <taxon>Bacteria</taxon>
        <taxon>Pseudomonadati</taxon>
        <taxon>Pseudomonadota</taxon>
        <taxon>Alphaproteobacteria</taxon>
        <taxon>Rhodospirillales</taxon>
        <taxon>Azospirillaceae</taxon>
        <taxon>Azospirillum</taxon>
    </lineage>
</organism>
<dbReference type="Gene3D" id="1.10.443.10">
    <property type="entry name" value="Intergrase catalytic core"/>
    <property type="match status" value="1"/>
</dbReference>
<dbReference type="Pfam" id="PF00589">
    <property type="entry name" value="Phage_integrase"/>
    <property type="match status" value="1"/>
</dbReference>
<evidence type="ECO:0000256" key="2">
    <source>
        <dbReference type="ARBA" id="ARBA00023172"/>
    </source>
</evidence>
<dbReference type="InterPro" id="IPR002104">
    <property type="entry name" value="Integrase_catalytic"/>
</dbReference>
<evidence type="ECO:0000259" key="3">
    <source>
        <dbReference type="PROSITE" id="PS51898"/>
    </source>
</evidence>
<dbReference type="InterPro" id="IPR011010">
    <property type="entry name" value="DNA_brk_join_enz"/>
</dbReference>
<dbReference type="EMBL" id="CP032330">
    <property type="protein sequence ID" value="QCO03064.1"/>
    <property type="molecule type" value="Genomic_DNA"/>
</dbReference>
<accession>A0A4D8PX08</accession>
<dbReference type="PANTHER" id="PTHR30349:SF64">
    <property type="entry name" value="PROPHAGE INTEGRASE INTD-RELATED"/>
    <property type="match status" value="1"/>
</dbReference>
<evidence type="ECO:0000313" key="5">
    <source>
        <dbReference type="Proteomes" id="UP000298596"/>
    </source>
</evidence>
<sequence length="351" mass="39789">MMRSSQTRCSMQSLPKNVQKVRKRLADGTVREYFYDRYSRKPLDPVTLQPVGSAATRHPHGSMGALFDEYQKSPEFKQLAPATQFIYARAIKNMETAPDNVAAVRVSQFKRRHVLIFRDYFSETPGLANQMLTAISRIMSYAVDREIDGVEVNVALRVPRLKGGEWKRWTDDALAKAMAEMPEQLRRALVLGLYTGQRISDCLSMRWSAYDGQGISVIQQKTKEPLYIPCHPALKAELDTWKKDPRVAVTVLANSFGKPWTMNGFKCEWAKIKRKLDIPFQFHGLRKTAAAKLAEAGCSDREIMAITGHRTASEVERYTREAEQKKRALSAMKKLEAAADTVPFPTRKTGL</sequence>
<keyword evidence="1" id="KW-0229">DNA integration</keyword>
<proteinExistence type="predicted"/>
<reference evidence="4 5" key="1">
    <citation type="submission" date="2018-09" db="EMBL/GenBank/DDBJ databases">
        <title>Whole genome based analysis of evolution and adaptive divergence in Indian and Brazilian strains of Azospirillum brasilense.</title>
        <authorList>
            <person name="Singh C."/>
            <person name="Tripathi A.K."/>
        </authorList>
    </citation>
    <scope>NUCLEOTIDE SEQUENCE [LARGE SCALE GENOMIC DNA]</scope>
    <source>
        <strain evidence="4 5">MTCC4036</strain>
    </source>
</reference>
<evidence type="ECO:0000313" key="4">
    <source>
        <dbReference type="EMBL" id="QCO03064.1"/>
    </source>
</evidence>
<dbReference type="GO" id="GO:0006310">
    <property type="term" value="P:DNA recombination"/>
    <property type="evidence" value="ECO:0007669"/>
    <property type="project" value="UniProtKB-KW"/>
</dbReference>
<dbReference type="GO" id="GO:0015074">
    <property type="term" value="P:DNA integration"/>
    <property type="evidence" value="ECO:0007669"/>
    <property type="project" value="UniProtKB-KW"/>
</dbReference>
<dbReference type="Proteomes" id="UP000298596">
    <property type="component" value="Chromosome"/>
</dbReference>
<protein>
    <recommendedName>
        <fullName evidence="3">Tyr recombinase domain-containing protein</fullName>
    </recommendedName>
</protein>
<dbReference type="SUPFAM" id="SSF56349">
    <property type="entry name" value="DNA breaking-rejoining enzymes"/>
    <property type="match status" value="1"/>
</dbReference>
<dbReference type="InterPro" id="IPR050090">
    <property type="entry name" value="Tyrosine_recombinase_XerCD"/>
</dbReference>
<feature type="domain" description="Tyr recombinase" evidence="3">
    <location>
        <begin position="164"/>
        <end position="331"/>
    </location>
</feature>
<dbReference type="PROSITE" id="PS51898">
    <property type="entry name" value="TYR_RECOMBINASE"/>
    <property type="match status" value="1"/>
</dbReference>
<gene>
    <name evidence="4" type="ORF">D3867_14200</name>
</gene>
<evidence type="ECO:0000256" key="1">
    <source>
        <dbReference type="ARBA" id="ARBA00022908"/>
    </source>
</evidence>
<dbReference type="AlphaFoldDB" id="A0A4D8PX08"/>